<dbReference type="GO" id="GO:0045944">
    <property type="term" value="P:positive regulation of transcription by RNA polymerase II"/>
    <property type="evidence" value="ECO:0007669"/>
    <property type="project" value="UniProtKB-ARBA"/>
</dbReference>
<feature type="compositionally biased region" description="Pro residues" evidence="1">
    <location>
        <begin position="565"/>
        <end position="576"/>
    </location>
</feature>
<comment type="caution">
    <text evidence="3">The sequence shown here is derived from an EMBL/GenBank/DDBJ whole genome shotgun (WGS) entry which is preliminary data.</text>
</comment>
<proteinExistence type="predicted"/>
<dbReference type="SUPFAM" id="SSF56784">
    <property type="entry name" value="HAD-like"/>
    <property type="match status" value="1"/>
</dbReference>
<dbReference type="InterPro" id="IPR036412">
    <property type="entry name" value="HAD-like_sf"/>
</dbReference>
<accession>A0A3M7C149</accession>
<organism evidence="3 4">
    <name type="scientific">Hortaea werneckii</name>
    <name type="common">Black yeast</name>
    <name type="synonym">Cladosporium werneckii</name>
    <dbReference type="NCBI Taxonomy" id="91943"/>
    <lineage>
        <taxon>Eukaryota</taxon>
        <taxon>Fungi</taxon>
        <taxon>Dikarya</taxon>
        <taxon>Ascomycota</taxon>
        <taxon>Pezizomycotina</taxon>
        <taxon>Dothideomycetes</taxon>
        <taxon>Dothideomycetidae</taxon>
        <taxon>Mycosphaerellales</taxon>
        <taxon>Teratosphaeriaceae</taxon>
        <taxon>Hortaea</taxon>
    </lineage>
</organism>
<dbReference type="GO" id="GO:1904262">
    <property type="term" value="P:negative regulation of TORC1 signaling"/>
    <property type="evidence" value="ECO:0007669"/>
    <property type="project" value="UniProtKB-ARBA"/>
</dbReference>
<dbReference type="Pfam" id="PF03031">
    <property type="entry name" value="NIF"/>
    <property type="match status" value="1"/>
</dbReference>
<feature type="compositionally biased region" description="Polar residues" evidence="1">
    <location>
        <begin position="366"/>
        <end position="375"/>
    </location>
</feature>
<dbReference type="FunFam" id="3.40.50.1000:FF:000043">
    <property type="entry name" value="General stress response phosphoprotein phosphatase Psr1/2"/>
    <property type="match status" value="1"/>
</dbReference>
<feature type="compositionally biased region" description="Basic and acidic residues" evidence="1">
    <location>
        <begin position="485"/>
        <end position="496"/>
    </location>
</feature>
<dbReference type="Gene3D" id="3.40.50.1000">
    <property type="entry name" value="HAD superfamily/HAD-like"/>
    <property type="match status" value="1"/>
</dbReference>
<name>A0A3M7C149_HORWE</name>
<dbReference type="EMBL" id="QWIN01000899">
    <property type="protein sequence ID" value="RMY45813.1"/>
    <property type="molecule type" value="Genomic_DNA"/>
</dbReference>
<dbReference type="OrthoDB" id="277011at2759"/>
<feature type="compositionally biased region" description="Basic and acidic residues" evidence="1">
    <location>
        <begin position="507"/>
        <end position="516"/>
    </location>
</feature>
<dbReference type="PROSITE" id="PS50969">
    <property type="entry name" value="FCP1"/>
    <property type="match status" value="1"/>
</dbReference>
<feature type="compositionally biased region" description="Low complexity" evidence="1">
    <location>
        <begin position="350"/>
        <end position="365"/>
    </location>
</feature>
<sequence length="786" mass="84012">MAVSIDQRAAANQQRGPALGLAGWRAGGQRAEMSSESHRSLARPFLGCASLDLTVTDGCCITTTATATPPPPTPPPPFVPTPFPLDRVGEKTACLTEVPALWFTAHRAGSLSFSAFASHPPPAFFLWSLIYVRTRADSLSYRSSTRLSPPRQESPVSCHRTCLARHNSNSTNEYLRRWPYRRWAYARALTTSITDTPTSSQPLAPPPRTSSREPSTGGDAGDGQALESHGEQQVEGTGNNSSAPAEQQSGAVATGGDTTNERRDSVGRGSKRSLTGRRRDPSSGSKRARAPAAMNEKGSQPTPAGQTEGAAAAKPKRKGGLLAFLCCGSRDEGQDGTQEAAQAPKPVEKPQPTKAQQPVAPKQQQDSSAPNTSITDSKDAFDEKAAPPSSHGTTAAAPVAAGTENEKPPLGDAAADKAALPSDVPAVQNNPETRPLEENRQPMQPADPTTGPPSLQTAGAAVHDPSSENPEVNVQAPTPVVPQKSAEEELISDRTEQQAALDEDIEMRDADQHDKPSLPLSSQDVAGVAAGGVAGGAVASGIALGVEESRQRESRDSSQGEPTQTLPPPPPGPPPQTQQHEVAGGNDTTTLSSAASERDETQKWLLPPLKPEHRGRKCLVLDLDETLVHSSFKILHQADFTIPVEIEGQYHNVYVIKRPGVDAFLKRVGELYEVVVFTASVSKYGDPLLDQLDIHNVVHHRLFRESCYNHQGNYVKDLSMVGRDLQETIIIDNSPTSYIFHPQHAVPISSWFSDAHDNELCDLIPVLEDLATKDVRDVSLVLDVAM</sequence>
<dbReference type="InterPro" id="IPR011948">
    <property type="entry name" value="Dullard_phosphatase"/>
</dbReference>
<dbReference type="CDD" id="cd07521">
    <property type="entry name" value="HAD_FCP1-like"/>
    <property type="match status" value="1"/>
</dbReference>
<dbReference type="GO" id="GO:0009651">
    <property type="term" value="P:response to salt stress"/>
    <property type="evidence" value="ECO:0007669"/>
    <property type="project" value="UniProtKB-ARBA"/>
</dbReference>
<dbReference type="InterPro" id="IPR050365">
    <property type="entry name" value="TIM50"/>
</dbReference>
<feature type="compositionally biased region" description="Polar residues" evidence="1">
    <location>
        <begin position="586"/>
        <end position="595"/>
    </location>
</feature>
<feature type="compositionally biased region" description="Basic and acidic residues" evidence="1">
    <location>
        <begin position="547"/>
        <end position="558"/>
    </location>
</feature>
<dbReference type="AlphaFoldDB" id="A0A3M7C149"/>
<dbReference type="InterPro" id="IPR023214">
    <property type="entry name" value="HAD_sf"/>
</dbReference>
<dbReference type="NCBIfam" id="TIGR02251">
    <property type="entry name" value="HIF-SF_euk"/>
    <property type="match status" value="1"/>
</dbReference>
<dbReference type="VEuPathDB" id="FungiDB:BTJ68_00582"/>
<evidence type="ECO:0000256" key="1">
    <source>
        <dbReference type="SAM" id="MobiDB-lite"/>
    </source>
</evidence>
<feature type="compositionally biased region" description="Polar residues" evidence="1">
    <location>
        <begin position="193"/>
        <end position="202"/>
    </location>
</feature>
<feature type="compositionally biased region" description="Polar residues" evidence="1">
    <location>
        <begin position="234"/>
        <end position="251"/>
    </location>
</feature>
<evidence type="ECO:0000313" key="4">
    <source>
        <dbReference type="Proteomes" id="UP000270230"/>
    </source>
</evidence>
<feature type="domain" description="FCP1 homology" evidence="2">
    <location>
        <begin position="612"/>
        <end position="770"/>
    </location>
</feature>
<feature type="compositionally biased region" description="Basic and acidic residues" evidence="1">
    <location>
        <begin position="376"/>
        <end position="385"/>
    </location>
</feature>
<reference evidence="3 4" key="1">
    <citation type="journal article" date="2018" name="BMC Genomics">
        <title>Genomic evidence for intraspecific hybridization in a clonal and extremely halotolerant yeast.</title>
        <authorList>
            <person name="Gostincar C."/>
            <person name="Stajich J.E."/>
            <person name="Zupancic J."/>
            <person name="Zalar P."/>
            <person name="Gunde-Cimerman N."/>
        </authorList>
    </citation>
    <scope>NUCLEOTIDE SEQUENCE [LARGE SCALE GENOMIC DNA]</scope>
    <source>
        <strain evidence="3 4">EXF-151</strain>
    </source>
</reference>
<dbReference type="GO" id="GO:0034198">
    <property type="term" value="P:cellular response to amino acid starvation"/>
    <property type="evidence" value="ECO:0007669"/>
    <property type="project" value="UniProtKB-ARBA"/>
</dbReference>
<dbReference type="PANTHER" id="PTHR12210">
    <property type="entry name" value="DULLARD PROTEIN PHOSPHATASE"/>
    <property type="match status" value="1"/>
</dbReference>
<dbReference type="SMART" id="SM00577">
    <property type="entry name" value="CPDc"/>
    <property type="match status" value="1"/>
</dbReference>
<feature type="region of interest" description="Disordered" evidence="1">
    <location>
        <begin position="547"/>
        <end position="608"/>
    </location>
</feature>
<dbReference type="GO" id="GO:0016791">
    <property type="term" value="F:phosphatase activity"/>
    <property type="evidence" value="ECO:0007669"/>
    <property type="project" value="InterPro"/>
</dbReference>
<feature type="region of interest" description="Disordered" evidence="1">
    <location>
        <begin position="193"/>
        <end position="524"/>
    </location>
</feature>
<evidence type="ECO:0000259" key="2">
    <source>
        <dbReference type="PROSITE" id="PS50969"/>
    </source>
</evidence>
<feature type="compositionally biased region" description="Polar residues" evidence="1">
    <location>
        <begin position="467"/>
        <end position="476"/>
    </location>
</feature>
<dbReference type="Proteomes" id="UP000270230">
    <property type="component" value="Unassembled WGS sequence"/>
</dbReference>
<feature type="compositionally biased region" description="Low complexity" evidence="1">
    <location>
        <begin position="392"/>
        <end position="403"/>
    </location>
</feature>
<dbReference type="InterPro" id="IPR004274">
    <property type="entry name" value="FCP1_dom"/>
</dbReference>
<evidence type="ECO:0000313" key="3">
    <source>
        <dbReference type="EMBL" id="RMY45813.1"/>
    </source>
</evidence>
<gene>
    <name evidence="3" type="ORF">D0865_09678</name>
</gene>
<protein>
    <recommendedName>
        <fullName evidence="2">FCP1 homology domain-containing protein</fullName>
    </recommendedName>
</protein>